<feature type="region of interest" description="Disordered" evidence="1">
    <location>
        <begin position="69"/>
        <end position="96"/>
    </location>
</feature>
<evidence type="ECO:0008006" key="5">
    <source>
        <dbReference type="Google" id="ProtNLM"/>
    </source>
</evidence>
<accession>B2FK39</accession>
<proteinExistence type="predicted"/>
<keyword evidence="2" id="KW-0812">Transmembrane</keyword>
<dbReference type="HOGENOM" id="CLU_2358348_0_0_6"/>
<dbReference type="Proteomes" id="UP000008840">
    <property type="component" value="Chromosome"/>
</dbReference>
<keyword evidence="2" id="KW-1133">Transmembrane helix</keyword>
<dbReference type="EMBL" id="AM743169">
    <property type="protein sequence ID" value="CAQ45189.1"/>
    <property type="molecule type" value="Genomic_DNA"/>
</dbReference>
<evidence type="ECO:0000313" key="4">
    <source>
        <dbReference type="Proteomes" id="UP000008840"/>
    </source>
</evidence>
<protein>
    <recommendedName>
        <fullName evidence="5">Transmembrane protein</fullName>
    </recommendedName>
</protein>
<evidence type="ECO:0000256" key="1">
    <source>
        <dbReference type="SAM" id="MobiDB-lite"/>
    </source>
</evidence>
<feature type="transmembrane region" description="Helical" evidence="2">
    <location>
        <begin position="17"/>
        <end position="36"/>
    </location>
</feature>
<keyword evidence="2" id="KW-0472">Membrane</keyword>
<dbReference type="RefSeq" id="WP_012479698.1">
    <property type="nucleotide sequence ID" value="NC_010943.1"/>
</dbReference>
<evidence type="ECO:0000313" key="3">
    <source>
        <dbReference type="EMBL" id="CAQ45189.1"/>
    </source>
</evidence>
<gene>
    <name evidence="3" type="ordered locus">Smlt1661</name>
</gene>
<sequence length="96" mass="10567">MEELPKRNKKPSRKDGFPWKSTIAVVIIVGVVLAVAEMGRVDREYRAQANRQTFGAMQNALHGDEFVARPAADTIPASDADQNDQKAETDPSSKVK</sequence>
<dbReference type="AlphaFoldDB" id="B2FK39"/>
<name>B2FK39_STRMK</name>
<feature type="compositionally biased region" description="Basic and acidic residues" evidence="1">
    <location>
        <begin position="83"/>
        <end position="96"/>
    </location>
</feature>
<organism evidence="3 4">
    <name type="scientific">Stenotrophomonas maltophilia (strain K279a)</name>
    <dbReference type="NCBI Taxonomy" id="522373"/>
    <lineage>
        <taxon>Bacteria</taxon>
        <taxon>Pseudomonadati</taxon>
        <taxon>Pseudomonadota</taxon>
        <taxon>Gammaproteobacteria</taxon>
        <taxon>Lysobacterales</taxon>
        <taxon>Lysobacteraceae</taxon>
        <taxon>Stenotrophomonas</taxon>
        <taxon>Stenotrophomonas maltophilia group</taxon>
    </lineage>
</organism>
<reference evidence="3 4" key="1">
    <citation type="journal article" date="2008" name="Genome Biol.">
        <title>The complete genome, comparative and functional analysis of Stenotrophomonas maltophilia reveals an organism heavily shielded by drug resistance determinants.</title>
        <authorList>
            <person name="Crossman L.C."/>
            <person name="Gould V.C."/>
            <person name="Dow J.M."/>
            <person name="Vernikos G.S."/>
            <person name="Okazaki A."/>
            <person name="Sebaihia M."/>
            <person name="Saunders D."/>
            <person name="Arrowsmith C."/>
            <person name="Carver T."/>
            <person name="Peters N."/>
            <person name="Adlem E."/>
            <person name="Kerhornou A."/>
            <person name="Lord A."/>
            <person name="Murphy L."/>
            <person name="Seeger K."/>
            <person name="Squares R."/>
            <person name="Rutter S."/>
            <person name="Quail M.A."/>
            <person name="Rajandream M.A."/>
            <person name="Harris D."/>
            <person name="Churcher C."/>
            <person name="Bentley S.D."/>
            <person name="Parkhill J."/>
            <person name="Thomson N.R."/>
            <person name="Avison M.B."/>
        </authorList>
    </citation>
    <scope>NUCLEOTIDE SEQUENCE [LARGE SCALE GENOMIC DNA]</scope>
    <source>
        <strain evidence="3 4">K279a</strain>
    </source>
</reference>
<evidence type="ECO:0000256" key="2">
    <source>
        <dbReference type="SAM" id="Phobius"/>
    </source>
</evidence>
<dbReference type="EnsemblBacteria" id="CAQ45189">
    <property type="protein sequence ID" value="CAQ45189"/>
    <property type="gene ID" value="Smlt1661"/>
</dbReference>
<keyword evidence="4" id="KW-1185">Reference proteome</keyword>
<dbReference type="KEGG" id="sml:Smlt1661"/>